<dbReference type="AlphaFoldDB" id="A0A2G1X9L3"/>
<dbReference type="OrthoDB" id="3468183at2"/>
<accession>A0A2G1X9L3</accession>
<proteinExistence type="predicted"/>
<dbReference type="EMBL" id="NHZO01000168">
    <property type="protein sequence ID" value="PHQ47924.1"/>
    <property type="molecule type" value="Genomic_DNA"/>
</dbReference>
<evidence type="ECO:0000313" key="1">
    <source>
        <dbReference type="EMBL" id="PHQ47924.1"/>
    </source>
</evidence>
<protein>
    <submittedName>
        <fullName evidence="1">Uncharacterized protein</fullName>
    </submittedName>
</protein>
<reference evidence="1 2" key="1">
    <citation type="journal article" date="2017" name="Biochemistry">
        <title>Identification of the Biosynthetic Pathway for the Antibiotic Bicyclomycin.</title>
        <authorList>
            <person name="Patteson J."/>
            <person name="Cai W."/>
            <person name="Johnson R.A."/>
            <person name="Santa Maria K."/>
            <person name="Li B."/>
        </authorList>
    </citation>
    <scope>NUCLEOTIDE SEQUENCE [LARGE SCALE GENOMIC DNA]</scope>
    <source>
        <strain evidence="1 2">ATCC 21532</strain>
    </source>
</reference>
<evidence type="ECO:0000313" key="2">
    <source>
        <dbReference type="Proteomes" id="UP000222531"/>
    </source>
</evidence>
<dbReference type="RefSeq" id="WP_099202444.1">
    <property type="nucleotide sequence ID" value="NZ_NHZO01000168.1"/>
</dbReference>
<dbReference type="Proteomes" id="UP000222531">
    <property type="component" value="Unassembled WGS sequence"/>
</dbReference>
<name>A0A2G1X9L3_STRCJ</name>
<organism evidence="1 2">
    <name type="scientific">Streptomyces cinnamoneus</name>
    <name type="common">Streptoverticillium cinnamoneum</name>
    <dbReference type="NCBI Taxonomy" id="53446"/>
    <lineage>
        <taxon>Bacteria</taxon>
        <taxon>Bacillati</taxon>
        <taxon>Actinomycetota</taxon>
        <taxon>Actinomycetes</taxon>
        <taxon>Kitasatosporales</taxon>
        <taxon>Streptomycetaceae</taxon>
        <taxon>Streptomyces</taxon>
        <taxon>Streptomyces cinnamoneus group</taxon>
    </lineage>
</organism>
<sequence length="292" mass="33569">MTELARAVLAVVRADRAGTVLVSREPITGLQIAAGHPIGKWHGDPRNRDAWRRLLQMQSKWPHRIVFPEGQDFYDVEYRHQGEPVEGLGAAHLMDGLGVSLPVEPCWDADHVTLEREQLLEGEDGTYRSDISEVRVRHLSSSAHYEVHGPWVRDGAEAARKGGLAAVRHGGHLWERRAGLFPRLQFLPEVEAHLRQLPPVWVQPVRDRLAELEEAVSAWDPDTRPIAPQWRSDVRTEFESRRRLCWFTDLDGEQRLFDWHCDFLPSPGRMHFRLLHEQRTLRIAYVGRKLGV</sequence>
<keyword evidence="2" id="KW-1185">Reference proteome</keyword>
<gene>
    <name evidence="1" type="ORF">BLA24_30970</name>
</gene>
<comment type="caution">
    <text evidence="1">The sequence shown here is derived from an EMBL/GenBank/DDBJ whole genome shotgun (WGS) entry which is preliminary data.</text>
</comment>